<gene>
    <name evidence="8" type="ORF">CWS20_21600</name>
</gene>
<evidence type="ECO:0000256" key="5">
    <source>
        <dbReference type="SAM" id="Coils"/>
    </source>
</evidence>
<dbReference type="InterPro" id="IPR001492">
    <property type="entry name" value="Flagellin"/>
</dbReference>
<dbReference type="Pfam" id="PF00700">
    <property type="entry name" value="Flagellin_C"/>
    <property type="match status" value="1"/>
</dbReference>
<dbReference type="Gene3D" id="1.20.1330.10">
    <property type="entry name" value="f41 fragment of flagellin, N-terminal domain"/>
    <property type="match status" value="1"/>
</dbReference>
<keyword evidence="8" id="KW-0282">Flagellum</keyword>
<evidence type="ECO:0000256" key="3">
    <source>
        <dbReference type="ARBA" id="ARBA00023143"/>
    </source>
</evidence>
<dbReference type="EMBL" id="PISD01000054">
    <property type="protein sequence ID" value="PKG26904.1"/>
    <property type="molecule type" value="Genomic_DNA"/>
</dbReference>
<proteinExistence type="inferred from homology"/>
<keyword evidence="8" id="KW-0966">Cell projection</keyword>
<comment type="similarity">
    <text evidence="1 4">Belongs to the bacterial flagellin family.</text>
</comment>
<keyword evidence="8" id="KW-0969">Cilium</keyword>
<evidence type="ECO:0000259" key="7">
    <source>
        <dbReference type="Pfam" id="PF00700"/>
    </source>
</evidence>
<evidence type="ECO:0000256" key="2">
    <source>
        <dbReference type="ARBA" id="ARBA00020110"/>
    </source>
</evidence>
<evidence type="ECO:0000259" key="6">
    <source>
        <dbReference type="Pfam" id="PF00669"/>
    </source>
</evidence>
<name>A0A2N0ZBQ2_9BACI</name>
<organism evidence="8 9">
    <name type="scientific">Cytobacillus horneckiae</name>
    <dbReference type="NCBI Taxonomy" id="549687"/>
    <lineage>
        <taxon>Bacteria</taxon>
        <taxon>Bacillati</taxon>
        <taxon>Bacillota</taxon>
        <taxon>Bacilli</taxon>
        <taxon>Bacillales</taxon>
        <taxon>Bacillaceae</taxon>
        <taxon>Cytobacillus</taxon>
    </lineage>
</organism>
<evidence type="ECO:0000256" key="1">
    <source>
        <dbReference type="ARBA" id="ARBA00005709"/>
    </source>
</evidence>
<feature type="domain" description="Flagellin C-terminal" evidence="7">
    <location>
        <begin position="228"/>
        <end position="313"/>
    </location>
</feature>
<dbReference type="Proteomes" id="UP000233343">
    <property type="component" value="Unassembled WGS sequence"/>
</dbReference>
<reference evidence="8 9" key="1">
    <citation type="journal article" date="2010" name="Int. J. Syst. Evol. Microbiol.">
        <title>Bacillus horneckiae sp. nov., isolated from a spacecraft-assembly clean room.</title>
        <authorList>
            <person name="Vaishampayan P."/>
            <person name="Probst A."/>
            <person name="Krishnamurthi S."/>
            <person name="Ghosh S."/>
            <person name="Osman S."/>
            <person name="McDowall A."/>
            <person name="Ruckmani A."/>
            <person name="Mayilraj S."/>
            <person name="Venkateswaran K."/>
        </authorList>
    </citation>
    <scope>NUCLEOTIDE SEQUENCE [LARGE SCALE GENOMIC DNA]</scope>
    <source>
        <strain evidence="9">1PO1SC</strain>
    </source>
</reference>
<accession>A0A2N0ZBQ2</accession>
<comment type="caution">
    <text evidence="8">The sequence shown here is derived from an EMBL/GenBank/DDBJ whole genome shotgun (WGS) entry which is preliminary data.</text>
</comment>
<dbReference type="GO" id="GO:0005198">
    <property type="term" value="F:structural molecule activity"/>
    <property type="evidence" value="ECO:0007669"/>
    <property type="project" value="UniProtKB-UniRule"/>
</dbReference>
<dbReference type="NCBIfam" id="NF009446">
    <property type="entry name" value="PRK12804.1"/>
    <property type="match status" value="1"/>
</dbReference>
<feature type="coiled-coil region" evidence="5">
    <location>
        <begin position="249"/>
        <end position="279"/>
    </location>
</feature>
<dbReference type="AlphaFoldDB" id="A0A2N0ZBQ2"/>
<dbReference type="InterPro" id="IPR001029">
    <property type="entry name" value="Flagellin_N"/>
</dbReference>
<comment type="function">
    <text evidence="4">Flagellin is the subunit protein which polymerizes to form the filaments of bacterial flagella.</text>
</comment>
<protein>
    <recommendedName>
        <fullName evidence="2 4">Flagellin</fullName>
    </recommendedName>
</protein>
<dbReference type="SUPFAM" id="SSF64518">
    <property type="entry name" value="Phase 1 flagellin"/>
    <property type="match status" value="1"/>
</dbReference>
<dbReference type="PANTHER" id="PTHR42792:SF2">
    <property type="entry name" value="FLAGELLIN"/>
    <property type="match status" value="1"/>
</dbReference>
<sequence length="314" mass="32918">MIINNNISALNTYRQLGVNNGAGAKAMEKLSSGLRINRAGDDAAGLAISEKMRAQVRGLDQASRNSQDGISMIQTAEGALQETQNILQRMRELATQAANDTNVGVDRGEIQKEINELTKEIDRIAETTEFNTQNLLNKDVGADPANPEAFTATFQVGANAGQSMEISINNMGAHALGLTSSDGAAGAHVAGSSVAAQMGGTYTDVAGAAYVADGGLSVADNASASSAIKAINDAIETVSSQRSNLGAFQNRLEHTISNLNNSSENLQAAESRIRDVDMAKEVMELTRTNILSQASQAMLAQANQKPQAVLQLLG</sequence>
<keyword evidence="5" id="KW-0175">Coiled coil</keyword>
<dbReference type="GO" id="GO:0009288">
    <property type="term" value="C:bacterial-type flagellum"/>
    <property type="evidence" value="ECO:0007669"/>
    <property type="project" value="UniProtKB-SubCell"/>
</dbReference>
<evidence type="ECO:0000313" key="8">
    <source>
        <dbReference type="EMBL" id="PKG26904.1"/>
    </source>
</evidence>
<keyword evidence="3 4" id="KW-0975">Bacterial flagellum</keyword>
<evidence type="ECO:0000256" key="4">
    <source>
        <dbReference type="RuleBase" id="RU362073"/>
    </source>
</evidence>
<dbReference type="PANTHER" id="PTHR42792">
    <property type="entry name" value="FLAGELLIN"/>
    <property type="match status" value="1"/>
</dbReference>
<feature type="domain" description="Flagellin N-terminal" evidence="6">
    <location>
        <begin position="3"/>
        <end position="138"/>
    </location>
</feature>
<dbReference type="Pfam" id="PF00669">
    <property type="entry name" value="Flagellin_N"/>
    <property type="match status" value="1"/>
</dbReference>
<dbReference type="GO" id="GO:0005576">
    <property type="term" value="C:extracellular region"/>
    <property type="evidence" value="ECO:0007669"/>
    <property type="project" value="UniProtKB-SubCell"/>
</dbReference>
<keyword evidence="9" id="KW-1185">Reference proteome</keyword>
<dbReference type="InterPro" id="IPR046358">
    <property type="entry name" value="Flagellin_C"/>
</dbReference>
<dbReference type="PRINTS" id="PR00207">
    <property type="entry name" value="FLAGELLIN"/>
</dbReference>
<feature type="coiled-coil region" evidence="5">
    <location>
        <begin position="73"/>
        <end position="127"/>
    </location>
</feature>
<comment type="subcellular location">
    <subcellularLocation>
        <location evidence="4">Secreted</location>
    </subcellularLocation>
    <subcellularLocation>
        <location evidence="4">Bacterial flagellum</location>
    </subcellularLocation>
</comment>
<evidence type="ECO:0000313" key="9">
    <source>
        <dbReference type="Proteomes" id="UP000233343"/>
    </source>
</evidence>
<keyword evidence="4" id="KW-0964">Secreted</keyword>
<dbReference type="RefSeq" id="WP_066189834.1">
    <property type="nucleotide sequence ID" value="NZ_CP194732.1"/>
</dbReference>